<evidence type="ECO:0000313" key="1">
    <source>
        <dbReference type="EMBL" id="GFN88055.1"/>
    </source>
</evidence>
<accession>A0AAV3YL90</accession>
<comment type="caution">
    <text evidence="1">The sequence shown here is derived from an EMBL/GenBank/DDBJ whole genome shotgun (WGS) entry which is preliminary data.</text>
</comment>
<dbReference type="AlphaFoldDB" id="A0AAV3YL90"/>
<name>A0AAV3YL90_9GAST</name>
<gene>
    <name evidence="1" type="ORF">PoB_001456100</name>
</gene>
<organism evidence="1 2">
    <name type="scientific">Plakobranchus ocellatus</name>
    <dbReference type="NCBI Taxonomy" id="259542"/>
    <lineage>
        <taxon>Eukaryota</taxon>
        <taxon>Metazoa</taxon>
        <taxon>Spiralia</taxon>
        <taxon>Lophotrochozoa</taxon>
        <taxon>Mollusca</taxon>
        <taxon>Gastropoda</taxon>
        <taxon>Heterobranchia</taxon>
        <taxon>Euthyneura</taxon>
        <taxon>Panpulmonata</taxon>
        <taxon>Sacoglossa</taxon>
        <taxon>Placobranchoidea</taxon>
        <taxon>Plakobranchidae</taxon>
        <taxon>Plakobranchus</taxon>
    </lineage>
</organism>
<proteinExistence type="predicted"/>
<protein>
    <submittedName>
        <fullName evidence="1">Uncharacterized protein</fullName>
    </submittedName>
</protein>
<evidence type="ECO:0000313" key="2">
    <source>
        <dbReference type="Proteomes" id="UP000735302"/>
    </source>
</evidence>
<dbReference type="EMBL" id="BLXT01001826">
    <property type="protein sequence ID" value="GFN88055.1"/>
    <property type="molecule type" value="Genomic_DNA"/>
</dbReference>
<reference evidence="1 2" key="1">
    <citation type="journal article" date="2021" name="Elife">
        <title>Chloroplast acquisition without the gene transfer in kleptoplastic sea slugs, Plakobranchus ocellatus.</title>
        <authorList>
            <person name="Maeda T."/>
            <person name="Takahashi S."/>
            <person name="Yoshida T."/>
            <person name="Shimamura S."/>
            <person name="Takaki Y."/>
            <person name="Nagai Y."/>
            <person name="Toyoda A."/>
            <person name="Suzuki Y."/>
            <person name="Arimoto A."/>
            <person name="Ishii H."/>
            <person name="Satoh N."/>
            <person name="Nishiyama T."/>
            <person name="Hasebe M."/>
            <person name="Maruyama T."/>
            <person name="Minagawa J."/>
            <person name="Obokata J."/>
            <person name="Shigenobu S."/>
        </authorList>
    </citation>
    <scope>NUCLEOTIDE SEQUENCE [LARGE SCALE GENOMIC DNA]</scope>
</reference>
<dbReference type="Proteomes" id="UP000735302">
    <property type="component" value="Unassembled WGS sequence"/>
</dbReference>
<keyword evidence="2" id="KW-1185">Reference proteome</keyword>
<sequence>MIDDPTWSDLSEVRARLSPHYDVHFSQPSEAGQGVHPCIQMVDFLWLFLITGGQSRSDAVRILEPSKDDLEASQGRLTSLDY</sequence>